<protein>
    <recommendedName>
        <fullName evidence="3">PGG domain-containing protein</fullName>
    </recommendedName>
</protein>
<dbReference type="EMBL" id="CM007651">
    <property type="protein sequence ID" value="ONI35613.1"/>
    <property type="molecule type" value="Genomic_DNA"/>
</dbReference>
<dbReference type="AlphaFoldDB" id="A0A251RHZ9"/>
<dbReference type="InterPro" id="IPR036770">
    <property type="entry name" value="Ankyrin_rpt-contain_sf"/>
</dbReference>
<sequence length="661" mass="73406">MMTEVESAHETHGSFVSKATGHPLPPPDHGTPVIALFNSFRQPQNLQPVPAIPPKLGKWDQSAPAQVHTNVFTEVLRKDQQDVTKILETPSQDVANNVPNSALTNTNLVPYVILHLAALSGDWDIARNFLQSKPQAVRAKITKGSETALHIAAGAKRTIFVEELVKWMTSNDLELKNDVGNTALHFAAVSGIKRIAEVMVDKNPTLPQIRGIKDLTPLHMATLLGHREIVWYLYDKTILMDRDHMGLLISAITADLYDVALDIIQKNPQIAFARDENGETPLHVMARKPLACYSGSQLGFWQRCKGSLLPHTKAPYGKKLMYMQATQLVKQLWEKILTLNSDSAISDLIRTPSSLLFTAAELGNIDFLIILLRSYPGLIWHVDEQNRSIFHTAVIHRQEKVFNLIYELGGLKELIVSYKDNNNNNMLHLAAKLAPVIRLNDDTGAALKLRRELLWFKEVEKIVQPLYKEMRNSIGKTPQILFTEEHKELLREGEVWMKGTASSCMVVATLIATVMFAAFSTVPGGNNNDTGIPIFLQSRAFIVFAISDAVSLISSAASILSFLSVLMSRYAEGDFLHSLPNRLIVGLATLFISITAMMITFVATVFIVLGSEFHGIKVPIALVAGVPVGFYALLQFPLLADMINHAYISRVSFRPCNHLLH</sequence>
<keyword evidence="5" id="KW-1185">Reference proteome</keyword>
<dbReference type="eggNOG" id="KOG0504">
    <property type="taxonomic scope" value="Eukaryota"/>
</dbReference>
<feature type="domain" description="PGG" evidence="3">
    <location>
        <begin position="496"/>
        <end position="608"/>
    </location>
</feature>
<dbReference type="Gene3D" id="1.25.40.20">
    <property type="entry name" value="Ankyrin repeat-containing domain"/>
    <property type="match status" value="2"/>
</dbReference>
<dbReference type="STRING" id="3760.A0A251RHZ9"/>
<keyword evidence="2" id="KW-0812">Transmembrane</keyword>
<name>A0A251RHZ9_PRUPE</name>
<dbReference type="Pfam" id="PF12796">
    <property type="entry name" value="Ank_2"/>
    <property type="match status" value="1"/>
</dbReference>
<reference evidence="4 5" key="1">
    <citation type="journal article" date="2013" name="Nat. Genet.">
        <title>The high-quality draft genome of peach (Prunus persica) identifies unique patterns of genetic diversity, domestication and genome evolution.</title>
        <authorList>
            <consortium name="International Peach Genome Initiative"/>
            <person name="Verde I."/>
            <person name="Abbott A.G."/>
            <person name="Scalabrin S."/>
            <person name="Jung S."/>
            <person name="Shu S."/>
            <person name="Marroni F."/>
            <person name="Zhebentyayeva T."/>
            <person name="Dettori M.T."/>
            <person name="Grimwood J."/>
            <person name="Cattonaro F."/>
            <person name="Zuccolo A."/>
            <person name="Rossini L."/>
            <person name="Jenkins J."/>
            <person name="Vendramin E."/>
            <person name="Meisel L.A."/>
            <person name="Decroocq V."/>
            <person name="Sosinski B."/>
            <person name="Prochnik S."/>
            <person name="Mitros T."/>
            <person name="Policriti A."/>
            <person name="Cipriani G."/>
            <person name="Dondini L."/>
            <person name="Ficklin S."/>
            <person name="Goodstein D.M."/>
            <person name="Xuan P."/>
            <person name="Del Fabbro C."/>
            <person name="Aramini V."/>
            <person name="Copetti D."/>
            <person name="Gonzalez S."/>
            <person name="Horner D.S."/>
            <person name="Falchi R."/>
            <person name="Lucas S."/>
            <person name="Mica E."/>
            <person name="Maldonado J."/>
            <person name="Lazzari B."/>
            <person name="Bielenberg D."/>
            <person name="Pirona R."/>
            <person name="Miculan M."/>
            <person name="Barakat A."/>
            <person name="Testolin R."/>
            <person name="Stella A."/>
            <person name="Tartarini S."/>
            <person name="Tonutti P."/>
            <person name="Arus P."/>
            <person name="Orellana A."/>
            <person name="Wells C."/>
            <person name="Main D."/>
            <person name="Vizzotto G."/>
            <person name="Silva H."/>
            <person name="Salamini F."/>
            <person name="Schmutz J."/>
            <person name="Morgante M."/>
            <person name="Rokhsar D.S."/>
        </authorList>
    </citation>
    <scope>NUCLEOTIDE SEQUENCE [LARGE SCALE GENOMIC DNA]</scope>
    <source>
        <strain evidence="5">cv. Nemared</strain>
    </source>
</reference>
<keyword evidence="2" id="KW-1133">Transmembrane helix</keyword>
<dbReference type="SMART" id="SM00248">
    <property type="entry name" value="ANK"/>
    <property type="match status" value="5"/>
</dbReference>
<keyword evidence="2" id="KW-0472">Membrane</keyword>
<dbReference type="Pfam" id="PF13962">
    <property type="entry name" value="PGG"/>
    <property type="match status" value="1"/>
</dbReference>
<dbReference type="SUPFAM" id="SSF48403">
    <property type="entry name" value="Ankyrin repeat"/>
    <property type="match status" value="2"/>
</dbReference>
<proteinExistence type="predicted"/>
<gene>
    <name evidence="4" type="ORF">PRUPE_1G545900</name>
</gene>
<accession>A0A251RHZ9</accession>
<feature type="transmembrane region" description="Helical" evidence="2">
    <location>
        <begin position="620"/>
        <end position="640"/>
    </location>
</feature>
<evidence type="ECO:0000313" key="4">
    <source>
        <dbReference type="EMBL" id="ONI35613.1"/>
    </source>
</evidence>
<feature type="transmembrane region" description="Helical" evidence="2">
    <location>
        <begin position="495"/>
        <end position="520"/>
    </location>
</feature>
<evidence type="ECO:0000313" key="5">
    <source>
        <dbReference type="Proteomes" id="UP000006882"/>
    </source>
</evidence>
<dbReference type="PANTHER" id="PTHR24177:SF292">
    <property type="entry name" value="ANKYRIN REPEAT FAMILY PROTEIN-RELATED"/>
    <property type="match status" value="1"/>
</dbReference>
<evidence type="ECO:0000256" key="2">
    <source>
        <dbReference type="SAM" id="Phobius"/>
    </source>
</evidence>
<dbReference type="GO" id="GO:0016020">
    <property type="term" value="C:membrane"/>
    <property type="evidence" value="ECO:0000318"/>
    <property type="project" value="GO_Central"/>
</dbReference>
<evidence type="ECO:0000259" key="3">
    <source>
        <dbReference type="Pfam" id="PF13962"/>
    </source>
</evidence>
<dbReference type="InterPro" id="IPR026961">
    <property type="entry name" value="PGG_dom"/>
</dbReference>
<feature type="transmembrane region" description="Helical" evidence="2">
    <location>
        <begin position="583"/>
        <end position="608"/>
    </location>
</feature>
<dbReference type="PANTHER" id="PTHR24177">
    <property type="entry name" value="CASKIN"/>
    <property type="match status" value="1"/>
</dbReference>
<feature type="region of interest" description="Disordered" evidence="1">
    <location>
        <begin position="1"/>
        <end position="30"/>
    </location>
</feature>
<feature type="transmembrane region" description="Helical" evidence="2">
    <location>
        <begin position="540"/>
        <end position="563"/>
    </location>
</feature>
<organism evidence="4 5">
    <name type="scientific">Prunus persica</name>
    <name type="common">Peach</name>
    <name type="synonym">Amygdalus persica</name>
    <dbReference type="NCBI Taxonomy" id="3760"/>
    <lineage>
        <taxon>Eukaryota</taxon>
        <taxon>Viridiplantae</taxon>
        <taxon>Streptophyta</taxon>
        <taxon>Embryophyta</taxon>
        <taxon>Tracheophyta</taxon>
        <taxon>Spermatophyta</taxon>
        <taxon>Magnoliopsida</taxon>
        <taxon>eudicotyledons</taxon>
        <taxon>Gunneridae</taxon>
        <taxon>Pentapetalae</taxon>
        <taxon>rosids</taxon>
        <taxon>fabids</taxon>
        <taxon>Rosales</taxon>
        <taxon>Rosaceae</taxon>
        <taxon>Amygdaloideae</taxon>
        <taxon>Amygdaleae</taxon>
        <taxon>Prunus</taxon>
    </lineage>
</organism>
<evidence type="ECO:0000256" key="1">
    <source>
        <dbReference type="SAM" id="MobiDB-lite"/>
    </source>
</evidence>
<feature type="compositionally biased region" description="Basic and acidic residues" evidence="1">
    <location>
        <begin position="1"/>
        <end position="12"/>
    </location>
</feature>
<dbReference type="InterPro" id="IPR002110">
    <property type="entry name" value="Ankyrin_rpt"/>
</dbReference>
<dbReference type="Gramene" id="ONI35613">
    <property type="protein sequence ID" value="ONI35613"/>
    <property type="gene ID" value="PRUPE_1G545900"/>
</dbReference>
<dbReference type="Proteomes" id="UP000006882">
    <property type="component" value="Chromosome G1"/>
</dbReference>